<proteinExistence type="predicted"/>
<comment type="caution">
    <text evidence="5">The sequence shown here is derived from an EMBL/GenBank/DDBJ whole genome shotgun (WGS) entry which is preliminary data.</text>
</comment>
<feature type="compositionally biased region" description="Polar residues" evidence="2">
    <location>
        <begin position="448"/>
        <end position="462"/>
    </location>
</feature>
<dbReference type="InterPro" id="IPR025724">
    <property type="entry name" value="GAG-pre-integrase_dom"/>
</dbReference>
<evidence type="ECO:0000313" key="5">
    <source>
        <dbReference type="EMBL" id="GJT00645.1"/>
    </source>
</evidence>
<reference evidence="5" key="2">
    <citation type="submission" date="2022-01" db="EMBL/GenBank/DDBJ databases">
        <authorList>
            <person name="Yamashiro T."/>
            <person name="Shiraishi A."/>
            <person name="Satake H."/>
            <person name="Nakayama K."/>
        </authorList>
    </citation>
    <scope>NUCLEOTIDE SEQUENCE</scope>
</reference>
<gene>
    <name evidence="5" type="ORF">Tco_0821814</name>
</gene>
<reference evidence="5" key="1">
    <citation type="journal article" date="2022" name="Int. J. Mol. Sci.">
        <title>Draft Genome of Tanacetum Coccineum: Genomic Comparison of Closely Related Tanacetum-Family Plants.</title>
        <authorList>
            <person name="Yamashiro T."/>
            <person name="Shiraishi A."/>
            <person name="Nakayama K."/>
            <person name="Satake H."/>
        </authorList>
    </citation>
    <scope>NUCLEOTIDE SEQUENCE</scope>
</reference>
<dbReference type="Pfam" id="PF13976">
    <property type="entry name" value="gag_pre-integrs"/>
    <property type="match status" value="1"/>
</dbReference>
<protein>
    <submittedName>
        <fullName evidence="5">Ribonuclease H-like domain-containing protein</fullName>
    </submittedName>
</protein>
<evidence type="ECO:0000259" key="3">
    <source>
        <dbReference type="Pfam" id="PF07727"/>
    </source>
</evidence>
<evidence type="ECO:0000256" key="1">
    <source>
        <dbReference type="SAM" id="Coils"/>
    </source>
</evidence>
<feature type="domain" description="Reverse transcriptase Ty1/copia-type" evidence="3">
    <location>
        <begin position="212"/>
        <end position="280"/>
    </location>
</feature>
<feature type="coiled-coil region" evidence="1">
    <location>
        <begin position="111"/>
        <end position="145"/>
    </location>
</feature>
<accession>A0ABQ5ADE0</accession>
<dbReference type="Pfam" id="PF07727">
    <property type="entry name" value="RVT_2"/>
    <property type="match status" value="1"/>
</dbReference>
<feature type="domain" description="GAG-pre-integrase" evidence="4">
    <location>
        <begin position="1"/>
        <end position="73"/>
    </location>
</feature>
<evidence type="ECO:0000259" key="4">
    <source>
        <dbReference type="Pfam" id="PF13976"/>
    </source>
</evidence>
<keyword evidence="1" id="KW-0175">Coiled coil</keyword>
<dbReference type="Proteomes" id="UP001151760">
    <property type="component" value="Unassembled WGS sequence"/>
</dbReference>
<evidence type="ECO:0000256" key="2">
    <source>
        <dbReference type="SAM" id="MobiDB-lite"/>
    </source>
</evidence>
<dbReference type="InterPro" id="IPR013103">
    <property type="entry name" value="RVT_2"/>
</dbReference>
<name>A0ABQ5ADE0_9ASTR</name>
<keyword evidence="6" id="KW-1185">Reference proteome</keyword>
<sequence>MYSFNLENIVPSGGLACLIAKATTDESNKWHRRLGHVNFKNLNKLVKGNLVRGLPSKIFQNDHTCVACQKGKQHKASCQQEANQNAGTKDIIDAGDSEKEDESAQDCFEEEQVFLDELERLKRQEKEANEEAEALRKEFAQETKNLVIQEGAAKTSTLIQGDPLMQFKQEAKMKLGDVMQDGIVSSASYRKFWILLICLLGRRLLAQSGFNRNKKDERGIVVRNKAMLVAQGHRQEEGIDYDEVFAPVARIEAIRIFLDFASYMGFIVYQMDFEKCLLYRKICLVEATSSSLEPVILEKFDFAHVRLLVQLLRSRSRLSRMRKPSDVDVISTRSLKKKGGSLHLSAAREFLVTMLEQSDRNIQQIKWLSIYLQETHFLAMQKADHCGSLLTKRQIMLICKVSTAGKVLYRYRGVEKNTVRVQSVIERFPEISTNLDLSPAHTSEVPIEQQTDPSPRPSPSTFIPDSILESSGWDLGGEEVAKGGTVTEDVLSTDKVKVSTDKEKVSTDKEKVSIDRPIVSTDGSKVSTDRQIEGINEQIVIVLMSKERSDEDFISIGSTEDERLIKRINEKGIDSSMDQMVKEESKEVIKEESKEEEKIYRKRKNLDWNIVSWKLHGSLGVHTLVIEAGLVIHMLVEKKYPLRKKVLLKMLELKLEYEEDSTMALELIRFITEQILGSRT</sequence>
<evidence type="ECO:0000313" key="6">
    <source>
        <dbReference type="Proteomes" id="UP001151760"/>
    </source>
</evidence>
<feature type="region of interest" description="Disordered" evidence="2">
    <location>
        <begin position="436"/>
        <end position="462"/>
    </location>
</feature>
<dbReference type="EMBL" id="BQNB010012211">
    <property type="protein sequence ID" value="GJT00645.1"/>
    <property type="molecule type" value="Genomic_DNA"/>
</dbReference>
<organism evidence="5 6">
    <name type="scientific">Tanacetum coccineum</name>
    <dbReference type="NCBI Taxonomy" id="301880"/>
    <lineage>
        <taxon>Eukaryota</taxon>
        <taxon>Viridiplantae</taxon>
        <taxon>Streptophyta</taxon>
        <taxon>Embryophyta</taxon>
        <taxon>Tracheophyta</taxon>
        <taxon>Spermatophyta</taxon>
        <taxon>Magnoliopsida</taxon>
        <taxon>eudicotyledons</taxon>
        <taxon>Gunneridae</taxon>
        <taxon>Pentapetalae</taxon>
        <taxon>asterids</taxon>
        <taxon>campanulids</taxon>
        <taxon>Asterales</taxon>
        <taxon>Asteraceae</taxon>
        <taxon>Asteroideae</taxon>
        <taxon>Anthemideae</taxon>
        <taxon>Anthemidinae</taxon>
        <taxon>Tanacetum</taxon>
    </lineage>
</organism>